<reference evidence="3" key="1">
    <citation type="submission" date="2021-12" db="EMBL/GenBank/DDBJ databases">
        <authorList>
            <person name="Li Y."/>
        </authorList>
    </citation>
    <scope>NUCLEOTIDE SEQUENCE</scope>
    <source>
        <strain evidence="3">DKSPLA3</strain>
    </source>
</reference>
<dbReference type="InterPro" id="IPR013094">
    <property type="entry name" value="AB_hydrolase_3"/>
</dbReference>
<dbReference type="Proteomes" id="UP001139089">
    <property type="component" value="Unassembled WGS sequence"/>
</dbReference>
<accession>A0A9X1NRI5</accession>
<dbReference type="InterPro" id="IPR029058">
    <property type="entry name" value="AB_hydrolase_fold"/>
</dbReference>
<name>A0A9X1NRI5_9HYPH</name>
<dbReference type="Gene3D" id="3.40.50.1820">
    <property type="entry name" value="alpha/beta hydrolase"/>
    <property type="match status" value="1"/>
</dbReference>
<proteinExistence type="predicted"/>
<evidence type="ECO:0000313" key="4">
    <source>
        <dbReference type="Proteomes" id="UP001139089"/>
    </source>
</evidence>
<sequence length="271" mass="29480">MNAVWQTIDISAEPARTLAVRVYKGKTAQRPVPLVLYLHGGAFLGAARPEADRPIPRAIADAGAVVVEADYGALSDFCFPQVLDHASCALRFVDEQRKHLGGTAKSPIFVVGNEAGGNIAAGVALKARDRFPGRLSGQMLLSPLIDPRMSSISMREADIRLRERWADGWRHYMRAVCGGQHPYAAPCECSRLTGVAPALLVTSDDDPLRDEAQSYAVRLREAGVRVREQILPASFGWTGIYRDHMGPWIEAIGAGFSAFVDELRSGDRARA</sequence>
<dbReference type="InterPro" id="IPR050300">
    <property type="entry name" value="GDXG_lipolytic_enzyme"/>
</dbReference>
<evidence type="ECO:0000313" key="3">
    <source>
        <dbReference type="EMBL" id="MCD7108096.1"/>
    </source>
</evidence>
<dbReference type="PANTHER" id="PTHR48081:SF8">
    <property type="entry name" value="ALPHA_BETA HYDROLASE FOLD-3 DOMAIN-CONTAINING PROTEIN-RELATED"/>
    <property type="match status" value="1"/>
</dbReference>
<organism evidence="3 4">
    <name type="scientific">Rhizobium quercicola</name>
    <dbReference type="NCBI Taxonomy" id="2901226"/>
    <lineage>
        <taxon>Bacteria</taxon>
        <taxon>Pseudomonadati</taxon>
        <taxon>Pseudomonadota</taxon>
        <taxon>Alphaproteobacteria</taxon>
        <taxon>Hyphomicrobiales</taxon>
        <taxon>Rhizobiaceae</taxon>
        <taxon>Rhizobium/Agrobacterium group</taxon>
        <taxon>Rhizobium</taxon>
    </lineage>
</organism>
<keyword evidence="4" id="KW-1185">Reference proteome</keyword>
<dbReference type="PANTHER" id="PTHR48081">
    <property type="entry name" value="AB HYDROLASE SUPERFAMILY PROTEIN C4A8.06C"/>
    <property type="match status" value="1"/>
</dbReference>
<dbReference type="SUPFAM" id="SSF53474">
    <property type="entry name" value="alpha/beta-Hydrolases"/>
    <property type="match status" value="1"/>
</dbReference>
<dbReference type="RefSeq" id="WP_231811901.1">
    <property type="nucleotide sequence ID" value="NZ_JAJOZR010000001.1"/>
</dbReference>
<dbReference type="AlphaFoldDB" id="A0A9X1NRI5"/>
<dbReference type="Pfam" id="PF07859">
    <property type="entry name" value="Abhydrolase_3"/>
    <property type="match status" value="1"/>
</dbReference>
<protein>
    <submittedName>
        <fullName evidence="3">Alpha/beta hydrolase</fullName>
    </submittedName>
</protein>
<evidence type="ECO:0000259" key="2">
    <source>
        <dbReference type="Pfam" id="PF07859"/>
    </source>
</evidence>
<gene>
    <name evidence="3" type="ORF">LRX75_03465</name>
</gene>
<comment type="caution">
    <text evidence="3">The sequence shown here is derived from an EMBL/GenBank/DDBJ whole genome shotgun (WGS) entry which is preliminary data.</text>
</comment>
<evidence type="ECO:0000256" key="1">
    <source>
        <dbReference type="ARBA" id="ARBA00022801"/>
    </source>
</evidence>
<feature type="domain" description="Alpha/beta hydrolase fold-3" evidence="2">
    <location>
        <begin position="35"/>
        <end position="229"/>
    </location>
</feature>
<dbReference type="EMBL" id="JAJOZR010000001">
    <property type="protein sequence ID" value="MCD7108096.1"/>
    <property type="molecule type" value="Genomic_DNA"/>
</dbReference>
<dbReference type="GO" id="GO:0016787">
    <property type="term" value="F:hydrolase activity"/>
    <property type="evidence" value="ECO:0007669"/>
    <property type="project" value="UniProtKB-KW"/>
</dbReference>
<keyword evidence="1 3" id="KW-0378">Hydrolase</keyword>